<dbReference type="SUPFAM" id="SSF53448">
    <property type="entry name" value="Nucleotide-diphospho-sugar transferases"/>
    <property type="match status" value="1"/>
</dbReference>
<dbReference type="VEuPathDB" id="FungiDB:RhiirA1_423611"/>
<evidence type="ECO:0000256" key="1">
    <source>
        <dbReference type="ARBA" id="ARBA00009003"/>
    </source>
</evidence>
<evidence type="ECO:0008006" key="5">
    <source>
        <dbReference type="Google" id="ProtNLM"/>
    </source>
</evidence>
<evidence type="ECO:0000256" key="2">
    <source>
        <dbReference type="SAM" id="Phobius"/>
    </source>
</evidence>
<dbReference type="AlphaFoldDB" id="A0A2I1GK40"/>
<evidence type="ECO:0000313" key="3">
    <source>
        <dbReference type="EMBL" id="PKY47006.1"/>
    </source>
</evidence>
<name>A0A2I1GK40_9GLOM</name>
<dbReference type="Pfam" id="PF04488">
    <property type="entry name" value="Gly_transf_sug"/>
    <property type="match status" value="1"/>
</dbReference>
<keyword evidence="4" id="KW-1185">Reference proteome</keyword>
<dbReference type="VEuPathDB" id="FungiDB:RhiirFUN_025156"/>
<proteinExistence type="inferred from homology"/>
<comment type="caution">
    <text evidence="3">The sequence shown here is derived from an EMBL/GenBank/DDBJ whole genome shotgun (WGS) entry which is preliminary data.</text>
</comment>
<sequence length="447" mass="53087">MVRNILMNNKIVRYIATFIVVCDLLYVSYIQISNFNDKNSESLINIKVGIDIKNDNYPIISSQDDDEEGISTNFSEYISKFRKRPKDGYIIDYEKIVSHCDMSKFLAEQCLEYLDKNESNYIIPNPDLNQKDSLKCSPDQPPMLFHVFWKGDISDKISLMIKSFLFTQPLQCSKLYIWLDDTTMTLEDNPYSYSLLQFSPKYIEFKNWNTEEQLNYDPIYKGWEYNLNKKRRSVSFSDMVRFVVLQRYGGIYVDADVLLLRDLSQFYHTNFEFSYQWSFKEDYNTAVLRLRPNSTTTRMIIEGAMNNRMRFHPFSIKNYFTSVENPTKDDVNPYLYMLPVPLFDPLWLKKDRRQRNSTLTPNINVWYDVFNPELSLNEFVNVDPENATPQLRKVDGFFPGAFTYHWHNNWRTEILPTSWMGILRSAYDEFLSGQQPNIYNEYLSLIM</sequence>
<dbReference type="VEuPathDB" id="FungiDB:FUN_022860"/>
<keyword evidence="2" id="KW-1133">Transmembrane helix</keyword>
<dbReference type="Gene3D" id="3.90.550.20">
    <property type="match status" value="1"/>
</dbReference>
<keyword evidence="2" id="KW-0812">Transmembrane</keyword>
<keyword evidence="2" id="KW-0472">Membrane</keyword>
<dbReference type="EMBL" id="LLXI01000506">
    <property type="protein sequence ID" value="PKY47006.1"/>
    <property type="molecule type" value="Genomic_DNA"/>
</dbReference>
<dbReference type="OrthoDB" id="409543at2759"/>
<protein>
    <recommendedName>
        <fullName evidence="5">Glycosyltransferase family 32 protein</fullName>
    </recommendedName>
</protein>
<feature type="transmembrane region" description="Helical" evidence="2">
    <location>
        <begin position="12"/>
        <end position="32"/>
    </location>
</feature>
<accession>A0A2I1GK40</accession>
<evidence type="ECO:0000313" key="4">
    <source>
        <dbReference type="Proteomes" id="UP000234323"/>
    </source>
</evidence>
<dbReference type="InterPro" id="IPR029044">
    <property type="entry name" value="Nucleotide-diphossugar_trans"/>
</dbReference>
<organism evidence="3 4">
    <name type="scientific">Rhizophagus irregularis</name>
    <dbReference type="NCBI Taxonomy" id="588596"/>
    <lineage>
        <taxon>Eukaryota</taxon>
        <taxon>Fungi</taxon>
        <taxon>Fungi incertae sedis</taxon>
        <taxon>Mucoromycota</taxon>
        <taxon>Glomeromycotina</taxon>
        <taxon>Glomeromycetes</taxon>
        <taxon>Glomerales</taxon>
        <taxon>Glomeraceae</taxon>
        <taxon>Rhizophagus</taxon>
    </lineage>
</organism>
<gene>
    <name evidence="3" type="ORF">RhiirA4_403058</name>
</gene>
<dbReference type="Proteomes" id="UP000234323">
    <property type="component" value="Unassembled WGS sequence"/>
</dbReference>
<comment type="similarity">
    <text evidence="1">Belongs to the glycosyltransferase 32 family.</text>
</comment>
<dbReference type="InterPro" id="IPR007577">
    <property type="entry name" value="GlycoTrfase_DXD_sugar-bd_CS"/>
</dbReference>
<reference evidence="3 4" key="1">
    <citation type="submission" date="2015-10" db="EMBL/GenBank/DDBJ databases">
        <title>Genome analyses suggest a sexual origin of heterokaryosis in a supposedly ancient asexual fungus.</title>
        <authorList>
            <person name="Ropars J."/>
            <person name="Sedzielewska K."/>
            <person name="Noel J."/>
            <person name="Charron P."/>
            <person name="Farinelli L."/>
            <person name="Marton T."/>
            <person name="Kruger M."/>
            <person name="Pelin A."/>
            <person name="Brachmann A."/>
            <person name="Corradi N."/>
        </authorList>
    </citation>
    <scope>NUCLEOTIDE SEQUENCE [LARGE SCALE GENOMIC DNA]</scope>
    <source>
        <strain evidence="3 4">A4</strain>
    </source>
</reference>